<keyword evidence="2" id="KW-1185">Reference proteome</keyword>
<dbReference type="OrthoDB" id="6434843at2759"/>
<organism evidence="1 2">
    <name type="scientific">Araneus ventricosus</name>
    <name type="common">Orbweaver spider</name>
    <name type="synonym">Epeira ventricosa</name>
    <dbReference type="NCBI Taxonomy" id="182803"/>
    <lineage>
        <taxon>Eukaryota</taxon>
        <taxon>Metazoa</taxon>
        <taxon>Ecdysozoa</taxon>
        <taxon>Arthropoda</taxon>
        <taxon>Chelicerata</taxon>
        <taxon>Arachnida</taxon>
        <taxon>Araneae</taxon>
        <taxon>Araneomorphae</taxon>
        <taxon>Entelegynae</taxon>
        <taxon>Araneoidea</taxon>
        <taxon>Araneidae</taxon>
        <taxon>Araneus</taxon>
    </lineage>
</organism>
<accession>A0A4Y2BT27</accession>
<dbReference type="EMBL" id="BGPR01000111">
    <property type="protein sequence ID" value="GBL95360.1"/>
    <property type="molecule type" value="Genomic_DNA"/>
</dbReference>
<reference evidence="1 2" key="1">
    <citation type="journal article" date="2019" name="Sci. Rep.">
        <title>Orb-weaving spider Araneus ventricosus genome elucidates the spidroin gene catalogue.</title>
        <authorList>
            <person name="Kono N."/>
            <person name="Nakamura H."/>
            <person name="Ohtoshi R."/>
            <person name="Moran D.A.P."/>
            <person name="Shinohara A."/>
            <person name="Yoshida Y."/>
            <person name="Fujiwara M."/>
            <person name="Mori M."/>
            <person name="Tomita M."/>
            <person name="Arakawa K."/>
        </authorList>
    </citation>
    <scope>NUCLEOTIDE SEQUENCE [LARGE SCALE GENOMIC DNA]</scope>
</reference>
<dbReference type="AlphaFoldDB" id="A0A4Y2BT27"/>
<proteinExistence type="predicted"/>
<protein>
    <recommendedName>
        <fullName evidence="3">Pre-C2HC domain-containing protein</fullName>
    </recommendedName>
</protein>
<evidence type="ECO:0008006" key="3">
    <source>
        <dbReference type="Google" id="ProtNLM"/>
    </source>
</evidence>
<dbReference type="Proteomes" id="UP000499080">
    <property type="component" value="Unassembled WGS sequence"/>
</dbReference>
<comment type="caution">
    <text evidence="1">The sequence shown here is derived from an EMBL/GenBank/DDBJ whole genome shotgun (WGS) entry which is preliminary data.</text>
</comment>
<gene>
    <name evidence="1" type="ORF">AVEN_154773_1</name>
</gene>
<name>A0A4Y2BT27_ARAVE</name>
<evidence type="ECO:0000313" key="2">
    <source>
        <dbReference type="Proteomes" id="UP000499080"/>
    </source>
</evidence>
<sequence length="226" mass="25475">MIRELKLHFDLKIIGKTKKTLEKALVQHTDAELVEELNLQGLCAARRIQIRQDGRLIPTKHVILTFETPVLPKFIRAGYLRCSVQPYIPNPLGCFQYQRYGHSHQACRGKPKCAKCAASDHDTNSCTSETLKCLNCAEAHPAYSKSCPKWQIEKEILNLKIKNISFAEARKIVNDRTPKSGISYSTVLKSQFTNISVNATQTDECLTKLVCPPLKKLQPLENTIAL</sequence>
<evidence type="ECO:0000313" key="1">
    <source>
        <dbReference type="EMBL" id="GBL95360.1"/>
    </source>
</evidence>